<dbReference type="AlphaFoldDB" id="A0A7J6BBI3"/>
<proteinExistence type="predicted"/>
<dbReference type="Proteomes" id="UP000593565">
    <property type="component" value="Unassembled WGS sequence"/>
</dbReference>
<accession>A0A7J6BBI3</accession>
<organism evidence="1 2">
    <name type="scientific">Ameiurus melas</name>
    <name type="common">Black bullhead</name>
    <name type="synonym">Silurus melas</name>
    <dbReference type="NCBI Taxonomy" id="219545"/>
    <lineage>
        <taxon>Eukaryota</taxon>
        <taxon>Metazoa</taxon>
        <taxon>Chordata</taxon>
        <taxon>Craniata</taxon>
        <taxon>Vertebrata</taxon>
        <taxon>Euteleostomi</taxon>
        <taxon>Actinopterygii</taxon>
        <taxon>Neopterygii</taxon>
        <taxon>Teleostei</taxon>
        <taxon>Ostariophysi</taxon>
        <taxon>Siluriformes</taxon>
        <taxon>Ictaluridae</taxon>
        <taxon>Ameiurus</taxon>
    </lineage>
</organism>
<gene>
    <name evidence="1" type="ORF">AMELA_G00020720</name>
</gene>
<name>A0A7J6BBI3_AMEME</name>
<evidence type="ECO:0000313" key="1">
    <source>
        <dbReference type="EMBL" id="KAF4092405.1"/>
    </source>
</evidence>
<keyword evidence="2" id="KW-1185">Reference proteome</keyword>
<reference evidence="1 2" key="1">
    <citation type="submission" date="2020-02" db="EMBL/GenBank/DDBJ databases">
        <title>A chromosome-scale genome assembly of the black bullhead catfish (Ameiurus melas).</title>
        <authorList>
            <person name="Wen M."/>
            <person name="Zham M."/>
            <person name="Cabau C."/>
            <person name="Klopp C."/>
            <person name="Donnadieu C."/>
            <person name="Roques C."/>
            <person name="Bouchez O."/>
            <person name="Lampietro C."/>
            <person name="Jouanno E."/>
            <person name="Herpin A."/>
            <person name="Louis A."/>
            <person name="Berthelot C."/>
            <person name="Parey E."/>
            <person name="Roest-Crollius H."/>
            <person name="Braasch I."/>
            <person name="Postlethwait J."/>
            <person name="Robinson-Rechavi M."/>
            <person name="Echchiki A."/>
            <person name="Begum T."/>
            <person name="Montfort J."/>
            <person name="Schartl M."/>
            <person name="Bobe J."/>
            <person name="Guiguen Y."/>
        </authorList>
    </citation>
    <scope>NUCLEOTIDE SEQUENCE [LARGE SCALE GENOMIC DNA]</scope>
    <source>
        <strain evidence="1">M_S1</strain>
        <tissue evidence="1">Blood</tissue>
    </source>
</reference>
<sequence>KNRLLHLYSSLYSSLLLITALCVAWNPVYIHTSIICGQFQSARDSTTRGGDMTFTTTNCQCCRQQRGSDYIEGKILNVRLHGEIFLWTVPDLLYFCGEETWRVSQSVLYCLRILNGQLLDALDPSETRKRTGVDRIH</sequence>
<protein>
    <submittedName>
        <fullName evidence="1">Uncharacterized protein</fullName>
    </submittedName>
</protein>
<feature type="non-terminal residue" evidence="1">
    <location>
        <position position="1"/>
    </location>
</feature>
<comment type="caution">
    <text evidence="1">The sequence shown here is derived from an EMBL/GenBank/DDBJ whole genome shotgun (WGS) entry which is preliminary data.</text>
</comment>
<dbReference type="EMBL" id="JAAGNN010000002">
    <property type="protein sequence ID" value="KAF4092405.1"/>
    <property type="molecule type" value="Genomic_DNA"/>
</dbReference>
<evidence type="ECO:0000313" key="2">
    <source>
        <dbReference type="Proteomes" id="UP000593565"/>
    </source>
</evidence>